<dbReference type="Proteomes" id="UP000233276">
    <property type="component" value="Chromosome"/>
</dbReference>
<comment type="caution">
    <text evidence="5">Lacks conserved residue(s) required for the propagation of feature annotation.</text>
</comment>
<dbReference type="PROSITE" id="PS00622">
    <property type="entry name" value="HTH_LUXR_1"/>
    <property type="match status" value="1"/>
</dbReference>
<keyword evidence="1" id="KW-0597">Phosphoprotein</keyword>
<keyword evidence="4" id="KW-0804">Transcription</keyword>
<reference evidence="9 10" key="1">
    <citation type="submission" date="2017-12" db="EMBL/GenBank/DDBJ databases">
        <title>Isolation and characterization of estrogens degradatiion strain Microbacterium hominis SJTG1.</title>
        <authorList>
            <person name="Xiong W."/>
            <person name="Yin C."/>
            <person name="Zheng D."/>
            <person name="Liang R."/>
        </authorList>
    </citation>
    <scope>NUCLEOTIDE SEQUENCE [LARGE SCALE GENOMIC DNA]</scope>
    <source>
        <strain evidence="9 10">SJTG1</strain>
    </source>
</reference>
<evidence type="ECO:0000259" key="7">
    <source>
        <dbReference type="PROSITE" id="PS50043"/>
    </source>
</evidence>
<dbReference type="PROSITE" id="PS50043">
    <property type="entry name" value="HTH_LUXR_2"/>
    <property type="match status" value="1"/>
</dbReference>
<keyword evidence="2" id="KW-0805">Transcription regulation</keyword>
<evidence type="ECO:0000256" key="4">
    <source>
        <dbReference type="ARBA" id="ARBA00023163"/>
    </source>
</evidence>
<dbReference type="Gene3D" id="3.40.50.2300">
    <property type="match status" value="1"/>
</dbReference>
<keyword evidence="3 9" id="KW-0238">DNA-binding</keyword>
<dbReference type="InterPro" id="IPR058245">
    <property type="entry name" value="NreC/VraR/RcsB-like_REC"/>
</dbReference>
<evidence type="ECO:0000256" key="6">
    <source>
        <dbReference type="SAM" id="MobiDB-lite"/>
    </source>
</evidence>
<sequence length="207" mass="21729">MGRRSRTRAGASRTNAGGCAESGPLTSRPRPAAPRTAGRDSRPTVGCGVPSPTARQDGIHATRAIVDGGLRSRVIVLTTFDLDEYAFGALRAGASAFLVKTATHQELVDAVRVVARGDAIVTPRITGQLIDAYTGRDQPVPGGQGLSVLSPRERDVFNAIALGLSNGEISQALHLSPATVKTHINRIFAKLGVRDRVQAVILAHQLG</sequence>
<feature type="region of interest" description="Disordered" evidence="6">
    <location>
        <begin position="1"/>
        <end position="55"/>
    </location>
</feature>
<name>A0A2K9D358_9MICO</name>
<protein>
    <submittedName>
        <fullName evidence="9">DNA-binding response regulator</fullName>
    </submittedName>
</protein>
<dbReference type="InterPro" id="IPR001789">
    <property type="entry name" value="Sig_transdc_resp-reg_receiver"/>
</dbReference>
<dbReference type="CDD" id="cd06170">
    <property type="entry name" value="LuxR_C_like"/>
    <property type="match status" value="1"/>
</dbReference>
<dbReference type="PANTHER" id="PTHR43214:SF24">
    <property type="entry name" value="TRANSCRIPTIONAL REGULATORY PROTEIN NARL-RELATED"/>
    <property type="match status" value="1"/>
</dbReference>
<gene>
    <name evidence="9" type="ORF">CXR34_00785</name>
</gene>
<dbReference type="GO" id="GO:0000160">
    <property type="term" value="P:phosphorelay signal transduction system"/>
    <property type="evidence" value="ECO:0007669"/>
    <property type="project" value="InterPro"/>
</dbReference>
<dbReference type="InterPro" id="IPR016032">
    <property type="entry name" value="Sig_transdc_resp-reg_C-effctor"/>
</dbReference>
<feature type="domain" description="HTH luxR-type" evidence="7">
    <location>
        <begin position="142"/>
        <end position="207"/>
    </location>
</feature>
<evidence type="ECO:0000313" key="10">
    <source>
        <dbReference type="Proteomes" id="UP000233276"/>
    </source>
</evidence>
<evidence type="ECO:0000259" key="8">
    <source>
        <dbReference type="PROSITE" id="PS50110"/>
    </source>
</evidence>
<proteinExistence type="predicted"/>
<dbReference type="InterPro" id="IPR039420">
    <property type="entry name" value="WalR-like"/>
</dbReference>
<evidence type="ECO:0000256" key="3">
    <source>
        <dbReference type="ARBA" id="ARBA00023125"/>
    </source>
</evidence>
<dbReference type="InterPro" id="IPR000792">
    <property type="entry name" value="Tscrpt_reg_LuxR_C"/>
</dbReference>
<organism evidence="9 10">
    <name type="scientific">Microbacterium hominis</name>
    <dbReference type="NCBI Taxonomy" id="162426"/>
    <lineage>
        <taxon>Bacteria</taxon>
        <taxon>Bacillati</taxon>
        <taxon>Actinomycetota</taxon>
        <taxon>Actinomycetes</taxon>
        <taxon>Micrococcales</taxon>
        <taxon>Microbacteriaceae</taxon>
        <taxon>Microbacterium</taxon>
    </lineage>
</organism>
<dbReference type="GO" id="GO:0006355">
    <property type="term" value="P:regulation of DNA-templated transcription"/>
    <property type="evidence" value="ECO:0007669"/>
    <property type="project" value="InterPro"/>
</dbReference>
<evidence type="ECO:0000256" key="1">
    <source>
        <dbReference type="ARBA" id="ARBA00022553"/>
    </source>
</evidence>
<dbReference type="EMBL" id="CP025299">
    <property type="protein sequence ID" value="AUG28140.1"/>
    <property type="molecule type" value="Genomic_DNA"/>
</dbReference>
<dbReference type="SUPFAM" id="SSF46894">
    <property type="entry name" value="C-terminal effector domain of the bipartite response regulators"/>
    <property type="match status" value="1"/>
</dbReference>
<dbReference type="InterPro" id="IPR011006">
    <property type="entry name" value="CheY-like_superfamily"/>
</dbReference>
<dbReference type="GO" id="GO:0003677">
    <property type="term" value="F:DNA binding"/>
    <property type="evidence" value="ECO:0007669"/>
    <property type="project" value="UniProtKB-KW"/>
</dbReference>
<dbReference type="SMART" id="SM00421">
    <property type="entry name" value="HTH_LUXR"/>
    <property type="match status" value="1"/>
</dbReference>
<evidence type="ECO:0000256" key="2">
    <source>
        <dbReference type="ARBA" id="ARBA00023015"/>
    </source>
</evidence>
<dbReference type="SUPFAM" id="SSF52172">
    <property type="entry name" value="CheY-like"/>
    <property type="match status" value="1"/>
</dbReference>
<dbReference type="Pfam" id="PF00196">
    <property type="entry name" value="GerE"/>
    <property type="match status" value="1"/>
</dbReference>
<accession>A0A2K9D358</accession>
<feature type="domain" description="Response regulatory" evidence="8">
    <location>
        <begin position="1"/>
        <end position="115"/>
    </location>
</feature>
<dbReference type="CDD" id="cd17535">
    <property type="entry name" value="REC_NarL-like"/>
    <property type="match status" value="1"/>
</dbReference>
<evidence type="ECO:0000256" key="5">
    <source>
        <dbReference type="PROSITE-ProRule" id="PRU00169"/>
    </source>
</evidence>
<dbReference type="AlphaFoldDB" id="A0A2K9D358"/>
<dbReference type="KEGG" id="mhos:CXR34_00785"/>
<dbReference type="PROSITE" id="PS50110">
    <property type="entry name" value="RESPONSE_REGULATORY"/>
    <property type="match status" value="1"/>
</dbReference>
<dbReference type="PRINTS" id="PR00038">
    <property type="entry name" value="HTHLUXR"/>
</dbReference>
<dbReference type="PANTHER" id="PTHR43214">
    <property type="entry name" value="TWO-COMPONENT RESPONSE REGULATOR"/>
    <property type="match status" value="1"/>
</dbReference>
<evidence type="ECO:0000313" key="9">
    <source>
        <dbReference type="EMBL" id="AUG28140.1"/>
    </source>
</evidence>